<comment type="similarity">
    <text evidence="1">Belongs to the FMO family.</text>
</comment>
<dbReference type="Pfam" id="PF00743">
    <property type="entry name" value="FMO-like"/>
    <property type="match status" value="1"/>
</dbReference>
<evidence type="ECO:0008006" key="6">
    <source>
        <dbReference type="Google" id="ProtNLM"/>
    </source>
</evidence>
<keyword evidence="3" id="KW-0274">FAD</keyword>
<dbReference type="GO" id="GO:0050661">
    <property type="term" value="F:NADP binding"/>
    <property type="evidence" value="ECO:0007669"/>
    <property type="project" value="InterPro"/>
</dbReference>
<proteinExistence type="inferred from homology"/>
<dbReference type="SUPFAM" id="SSF51905">
    <property type="entry name" value="FAD/NAD(P)-binding domain"/>
    <property type="match status" value="1"/>
</dbReference>
<dbReference type="PANTHER" id="PTHR23023">
    <property type="entry name" value="DIMETHYLANILINE MONOOXYGENASE"/>
    <property type="match status" value="1"/>
</dbReference>
<evidence type="ECO:0000256" key="3">
    <source>
        <dbReference type="ARBA" id="ARBA00022827"/>
    </source>
</evidence>
<dbReference type="InterPro" id="IPR050346">
    <property type="entry name" value="FMO-like"/>
</dbReference>
<evidence type="ECO:0000256" key="4">
    <source>
        <dbReference type="ARBA" id="ARBA00023002"/>
    </source>
</evidence>
<dbReference type="Gene3D" id="3.50.50.60">
    <property type="entry name" value="FAD/NAD(P)-binding domain"/>
    <property type="match status" value="2"/>
</dbReference>
<dbReference type="GO" id="GO:0050660">
    <property type="term" value="F:flavin adenine dinucleotide binding"/>
    <property type="evidence" value="ECO:0007669"/>
    <property type="project" value="InterPro"/>
</dbReference>
<gene>
    <name evidence="5" type="ORF">GOCE00092_LOCUS5030</name>
</gene>
<evidence type="ECO:0000256" key="2">
    <source>
        <dbReference type="ARBA" id="ARBA00022630"/>
    </source>
</evidence>
<keyword evidence="2" id="KW-0285">Flavoprotein</keyword>
<dbReference type="GO" id="GO:0004499">
    <property type="term" value="F:N,N-dimethylaniline monooxygenase activity"/>
    <property type="evidence" value="ECO:0007669"/>
    <property type="project" value="InterPro"/>
</dbReference>
<evidence type="ECO:0000313" key="5">
    <source>
        <dbReference type="EMBL" id="CAD9276122.1"/>
    </source>
</evidence>
<organism evidence="5">
    <name type="scientific">Grammatophora oceanica</name>
    <dbReference type="NCBI Taxonomy" id="210454"/>
    <lineage>
        <taxon>Eukaryota</taxon>
        <taxon>Sar</taxon>
        <taxon>Stramenopiles</taxon>
        <taxon>Ochrophyta</taxon>
        <taxon>Bacillariophyta</taxon>
        <taxon>Fragilariophyceae</taxon>
        <taxon>Fragilariophycidae</taxon>
        <taxon>Rhabdonematales</taxon>
        <taxon>Grammatophoraceae</taxon>
        <taxon>Grammatophora</taxon>
    </lineage>
</organism>
<dbReference type="InterPro" id="IPR036188">
    <property type="entry name" value="FAD/NAD-bd_sf"/>
</dbReference>
<accession>A0A7S1Y491</accession>
<keyword evidence="4" id="KW-0560">Oxidoreductase</keyword>
<reference evidence="5" key="1">
    <citation type="submission" date="2021-01" db="EMBL/GenBank/DDBJ databases">
        <authorList>
            <person name="Corre E."/>
            <person name="Pelletier E."/>
            <person name="Niang G."/>
            <person name="Scheremetjew M."/>
            <person name="Finn R."/>
            <person name="Kale V."/>
            <person name="Holt S."/>
            <person name="Cochrane G."/>
            <person name="Meng A."/>
            <person name="Brown T."/>
            <person name="Cohen L."/>
        </authorList>
    </citation>
    <scope>NUCLEOTIDE SEQUENCE</scope>
    <source>
        <strain evidence="5">CCMP 410</strain>
    </source>
</reference>
<sequence>MTMMETTLCSTDDSTDQNERPTICVIGCGPGGMFFLHALEGQRQEFIKSNNQEALRRFPIVFCFERSGGPGGVWRAKRSHGSDHNTEVHQDVLSTAFEHVFEEEKKTTEEDEMPVIADASNKSKADTTNMYEALWSNGSNQSLEFADYTFDEHFGHALPVFLPRHEILEYFISRCLKRNPAIFDGVNFNTSIEHVEYDDDLQKFRVTIREYNASYTNSTTNVRLFDKCIWAAGENGKVKIPTKMRETIKAQGFRGPMVHSSDSDRFEENVRGKRVLLVGGGYSGEDLALMACKTGAEKVYITSRRESPVVTWTTSWPGNRVEVLAEAQPIGANGPNSIEVQFVLDQGFDTYIPDPDTPNISIDVDTIIFCTGYESNQNMLHPKLTEAFRMEEDTLDLPHDWKPAPNGFDEILGRDVPPGEVRWYHTRQYYRRIYRNCLIDNPNMMFCYGDDFDIPLLGADIVAHLFAKIVTDQVTFPSKEEMLREVEERAIWEVTNLPFIRYDADRNYRMAMIDAYEPKHDELWYKIEDAVDVYMLQRAGELQEEADYPGPRFGTPKTGLTATGKAWIQNYFAVSDDRGKKIEDPEVAEWRTFRDVDDPQRYKSLVTGTPCVPLKKRWMDIDNVYDSDIIRPDDVVVGQDASAIEHKSPETMELTLTCVRSPTGGWTGSKAKGGTCVEWRESPLSVAGEC</sequence>
<protein>
    <recommendedName>
        <fullName evidence="6">FAD/NAD(P)-binding domain-containing protein</fullName>
    </recommendedName>
</protein>
<dbReference type="InterPro" id="IPR020946">
    <property type="entry name" value="Flavin_mOase-like"/>
</dbReference>
<dbReference type="EMBL" id="HBGK01009736">
    <property type="protein sequence ID" value="CAD9276122.1"/>
    <property type="molecule type" value="Transcribed_RNA"/>
</dbReference>
<evidence type="ECO:0000256" key="1">
    <source>
        <dbReference type="ARBA" id="ARBA00009183"/>
    </source>
</evidence>
<name>A0A7S1Y491_9STRA</name>
<dbReference type="AlphaFoldDB" id="A0A7S1Y491"/>